<dbReference type="InterPro" id="IPR001789">
    <property type="entry name" value="Sig_transdc_resp-reg_receiver"/>
</dbReference>
<evidence type="ECO:0000259" key="11">
    <source>
        <dbReference type="PROSITE" id="PS51755"/>
    </source>
</evidence>
<protein>
    <recommendedName>
        <fullName evidence="1">Stage 0 sporulation protein A homolog</fullName>
    </recommendedName>
</protein>
<dbReference type="InterPro" id="IPR011006">
    <property type="entry name" value="CheY-like_superfamily"/>
</dbReference>
<evidence type="ECO:0000259" key="10">
    <source>
        <dbReference type="PROSITE" id="PS50110"/>
    </source>
</evidence>
<dbReference type="SUPFAM" id="SSF52172">
    <property type="entry name" value="CheY-like"/>
    <property type="match status" value="1"/>
</dbReference>
<dbReference type="Gene3D" id="3.40.50.2300">
    <property type="match status" value="1"/>
</dbReference>
<comment type="function">
    <text evidence="7">May play the central regulatory role in sporulation. It may be an element of the effector pathway responsible for the activation of sporulation genes in response to nutritional stress. Spo0A may act in concert with spo0H (a sigma factor) to control the expression of some genes that are critical to the sporulation process.</text>
</comment>
<feature type="domain" description="Response regulatory" evidence="10">
    <location>
        <begin position="2"/>
        <end position="115"/>
    </location>
</feature>
<dbReference type="Gene3D" id="6.10.250.690">
    <property type="match status" value="1"/>
</dbReference>
<dbReference type="GO" id="GO:0032993">
    <property type="term" value="C:protein-DNA complex"/>
    <property type="evidence" value="ECO:0007669"/>
    <property type="project" value="TreeGrafter"/>
</dbReference>
<keyword evidence="6" id="KW-0804">Transcription</keyword>
<dbReference type="InterPro" id="IPR001867">
    <property type="entry name" value="OmpR/PhoB-type_DNA-bd"/>
</dbReference>
<dbReference type="InterPro" id="IPR039420">
    <property type="entry name" value="WalR-like"/>
</dbReference>
<dbReference type="FunFam" id="1.10.10.10:FF:000005">
    <property type="entry name" value="Two-component system response regulator"/>
    <property type="match status" value="1"/>
</dbReference>
<evidence type="ECO:0000256" key="2">
    <source>
        <dbReference type="ARBA" id="ARBA00022553"/>
    </source>
</evidence>
<feature type="modified residue" description="4-aspartylphosphate" evidence="8">
    <location>
        <position position="50"/>
    </location>
</feature>
<dbReference type="GO" id="GO:0000156">
    <property type="term" value="F:phosphorelay response regulator activity"/>
    <property type="evidence" value="ECO:0007669"/>
    <property type="project" value="TreeGrafter"/>
</dbReference>
<dbReference type="Pfam" id="PF00486">
    <property type="entry name" value="Trans_reg_C"/>
    <property type="match status" value="1"/>
</dbReference>
<organism evidence="12 13">
    <name type="scientific">Candidatus Blautia faecigallinarum</name>
    <dbReference type="NCBI Taxonomy" id="2838488"/>
    <lineage>
        <taxon>Bacteria</taxon>
        <taxon>Bacillati</taxon>
        <taxon>Bacillota</taxon>
        <taxon>Clostridia</taxon>
        <taxon>Lachnospirales</taxon>
        <taxon>Lachnospiraceae</taxon>
        <taxon>Blautia</taxon>
    </lineage>
</organism>
<name>A0A9D2DT16_9FIRM</name>
<dbReference type="PANTHER" id="PTHR48111:SF22">
    <property type="entry name" value="REGULATOR OF RPOS"/>
    <property type="match status" value="1"/>
</dbReference>
<evidence type="ECO:0000256" key="1">
    <source>
        <dbReference type="ARBA" id="ARBA00018672"/>
    </source>
</evidence>
<dbReference type="Pfam" id="PF00072">
    <property type="entry name" value="Response_reg"/>
    <property type="match status" value="1"/>
</dbReference>
<dbReference type="SMART" id="SM00448">
    <property type="entry name" value="REC"/>
    <property type="match status" value="1"/>
</dbReference>
<feature type="DNA-binding region" description="OmpR/PhoB-type" evidence="9">
    <location>
        <begin position="123"/>
        <end position="221"/>
    </location>
</feature>
<dbReference type="CDD" id="cd00383">
    <property type="entry name" value="trans_reg_C"/>
    <property type="match status" value="1"/>
</dbReference>
<dbReference type="SMART" id="SM00862">
    <property type="entry name" value="Trans_reg_C"/>
    <property type="match status" value="1"/>
</dbReference>
<evidence type="ECO:0000313" key="13">
    <source>
        <dbReference type="Proteomes" id="UP000824041"/>
    </source>
</evidence>
<keyword evidence="5 9" id="KW-0238">DNA-binding</keyword>
<evidence type="ECO:0000313" key="12">
    <source>
        <dbReference type="EMBL" id="HIZ22548.1"/>
    </source>
</evidence>
<evidence type="ECO:0000256" key="4">
    <source>
        <dbReference type="ARBA" id="ARBA00023015"/>
    </source>
</evidence>
<evidence type="ECO:0000256" key="7">
    <source>
        <dbReference type="ARBA" id="ARBA00024867"/>
    </source>
</evidence>
<dbReference type="AlphaFoldDB" id="A0A9D2DT16"/>
<reference evidence="12" key="1">
    <citation type="journal article" date="2021" name="PeerJ">
        <title>Extensive microbial diversity within the chicken gut microbiome revealed by metagenomics and culture.</title>
        <authorList>
            <person name="Gilroy R."/>
            <person name="Ravi A."/>
            <person name="Getino M."/>
            <person name="Pursley I."/>
            <person name="Horton D.L."/>
            <person name="Alikhan N.F."/>
            <person name="Baker D."/>
            <person name="Gharbi K."/>
            <person name="Hall N."/>
            <person name="Watson M."/>
            <person name="Adriaenssens E.M."/>
            <person name="Foster-Nyarko E."/>
            <person name="Jarju S."/>
            <person name="Secka A."/>
            <person name="Antonio M."/>
            <person name="Oren A."/>
            <person name="Chaudhuri R.R."/>
            <person name="La Ragione R."/>
            <person name="Hildebrand F."/>
            <person name="Pallen M.J."/>
        </authorList>
    </citation>
    <scope>NUCLEOTIDE SEQUENCE</scope>
    <source>
        <strain evidence="12">14324</strain>
    </source>
</reference>
<proteinExistence type="predicted"/>
<dbReference type="Proteomes" id="UP000824041">
    <property type="component" value="Unassembled WGS sequence"/>
</dbReference>
<comment type="caution">
    <text evidence="12">The sequence shown here is derived from an EMBL/GenBank/DDBJ whole genome shotgun (WGS) entry which is preliminary data.</text>
</comment>
<dbReference type="GO" id="GO:0006355">
    <property type="term" value="P:regulation of DNA-templated transcription"/>
    <property type="evidence" value="ECO:0007669"/>
    <property type="project" value="InterPro"/>
</dbReference>
<evidence type="ECO:0000256" key="6">
    <source>
        <dbReference type="ARBA" id="ARBA00023163"/>
    </source>
</evidence>
<dbReference type="EMBL" id="DXBU01000096">
    <property type="protein sequence ID" value="HIZ22548.1"/>
    <property type="molecule type" value="Genomic_DNA"/>
</dbReference>
<dbReference type="GO" id="GO:0000976">
    <property type="term" value="F:transcription cis-regulatory region binding"/>
    <property type="evidence" value="ECO:0007669"/>
    <property type="project" value="TreeGrafter"/>
</dbReference>
<sequence>MRILLVEDQADMGELLKRRLSREYSVDLCEDGESALDYLAVYTYDVILLDIMLPRLDGLSVLKWIRGKGIDTTVILLTAKSAVEDRVAGLDGGADDYLVKPFSYEELLARIRAHSRKKTGHLTSRIVVGDLVMDTAARQVFRAGQPISLTKKEYMLLEYLMLHPNRIVTRTQLEDMAWDSSFKGSSNIVDVYIRYLRKKIDSGYEVKMIQTIHGQGYRLEGISNEKQNHKI</sequence>
<dbReference type="PANTHER" id="PTHR48111">
    <property type="entry name" value="REGULATOR OF RPOS"/>
    <property type="match status" value="1"/>
</dbReference>
<evidence type="ECO:0000256" key="9">
    <source>
        <dbReference type="PROSITE-ProRule" id="PRU01091"/>
    </source>
</evidence>
<feature type="domain" description="OmpR/PhoB-type" evidence="11">
    <location>
        <begin position="123"/>
        <end position="221"/>
    </location>
</feature>
<keyword evidence="2 8" id="KW-0597">Phosphoprotein</keyword>
<dbReference type="InterPro" id="IPR036388">
    <property type="entry name" value="WH-like_DNA-bd_sf"/>
</dbReference>
<dbReference type="GO" id="GO:0005829">
    <property type="term" value="C:cytosol"/>
    <property type="evidence" value="ECO:0007669"/>
    <property type="project" value="TreeGrafter"/>
</dbReference>
<evidence type="ECO:0000256" key="3">
    <source>
        <dbReference type="ARBA" id="ARBA00023012"/>
    </source>
</evidence>
<dbReference type="PROSITE" id="PS50110">
    <property type="entry name" value="RESPONSE_REGULATORY"/>
    <property type="match status" value="1"/>
</dbReference>
<gene>
    <name evidence="12" type="ORF">IAA21_07105</name>
</gene>
<accession>A0A9D2DT16</accession>
<keyword evidence="4" id="KW-0805">Transcription regulation</keyword>
<evidence type="ECO:0000256" key="8">
    <source>
        <dbReference type="PROSITE-ProRule" id="PRU00169"/>
    </source>
</evidence>
<dbReference type="PROSITE" id="PS51755">
    <property type="entry name" value="OMPR_PHOB"/>
    <property type="match status" value="1"/>
</dbReference>
<evidence type="ECO:0000256" key="5">
    <source>
        <dbReference type="ARBA" id="ARBA00023125"/>
    </source>
</evidence>
<reference evidence="12" key="2">
    <citation type="submission" date="2021-04" db="EMBL/GenBank/DDBJ databases">
        <authorList>
            <person name="Gilroy R."/>
        </authorList>
    </citation>
    <scope>NUCLEOTIDE SEQUENCE</scope>
    <source>
        <strain evidence="12">14324</strain>
    </source>
</reference>
<keyword evidence="3" id="KW-0902">Two-component regulatory system</keyword>
<dbReference type="Gene3D" id="1.10.10.10">
    <property type="entry name" value="Winged helix-like DNA-binding domain superfamily/Winged helix DNA-binding domain"/>
    <property type="match status" value="1"/>
</dbReference>